<dbReference type="Proteomes" id="UP000000810">
    <property type="component" value="Chromosome"/>
</dbReference>
<evidence type="ECO:0000313" key="2">
    <source>
        <dbReference type="EMBL" id="CCE70700.1"/>
    </source>
</evidence>
<dbReference type="PATRIC" id="fig|272844.11.peg.1343"/>
<keyword evidence="3" id="KW-1185">Reference proteome</keyword>
<dbReference type="Proteomes" id="UP000009139">
    <property type="component" value="Chromosome"/>
</dbReference>
<gene>
    <name evidence="1" type="ordered locus">PAB0833</name>
</gene>
<dbReference type="HOGENOM" id="CLU_2191113_0_0_2"/>
<reference evidence="2 4" key="5">
    <citation type="journal article" date="2012" name="Curr. Microbiol.">
        <title>Re-annotation of two hyperthermophilic archaea Pyrococcus abyssi GE5 and Pyrococcus furiosus DSM 3638.</title>
        <authorList>
            <person name="Gao J."/>
            <person name="Wang J."/>
        </authorList>
    </citation>
    <scope>GENOME REANNOTATION</scope>
    <source>
        <strain evidence="2">GE5</strain>
        <strain evidence="4">GE5 / Orsay</strain>
    </source>
</reference>
<dbReference type="EMBL" id="HE613800">
    <property type="protein sequence ID" value="CCE70700.1"/>
    <property type="molecule type" value="Genomic_DNA"/>
</dbReference>
<evidence type="ECO:0000313" key="1">
    <source>
        <dbReference type="EMBL" id="CAB50168.1"/>
    </source>
</evidence>
<evidence type="ECO:0000313" key="3">
    <source>
        <dbReference type="Proteomes" id="UP000000810"/>
    </source>
</evidence>
<reference evidence="1" key="2">
    <citation type="journal article" date="2000" name="J. Mol. Biol.">
        <title>Archaeal homologs of eukaryotic methylation guide small nucleolar RNAs: lessons from the Pyrococcus genomes.</title>
        <authorList>
            <person name="Gaspin C."/>
            <person name="Cavaille J."/>
            <person name="Erauso G."/>
        </authorList>
    </citation>
    <scope>NUCLEOTIDE SEQUENCE</scope>
    <source>
        <strain evidence="1">Orsay</strain>
    </source>
</reference>
<dbReference type="PIR" id="C75034">
    <property type="entry name" value="C75034"/>
</dbReference>
<sequence>MEWRRDTINGWKIEISEIFQTNDSFEGDIYFVANESELSNLLYAGSPKVVNLTKLSIYFILKRNSEVRTLLTLCSMKIANNSMTSTINYITNKSTTIKAHIIPKLYAS</sequence>
<name>Q9UZ91_PYRAB</name>
<dbReference type="AlphaFoldDB" id="Q9UZ91"/>
<proteinExistence type="predicted"/>
<dbReference type="KEGG" id="pab:PAB0833"/>
<reference evidence="1" key="1">
    <citation type="submission" date="1999-07" db="EMBL/GenBank/DDBJ databases">
        <authorList>
            <person name="Genoscope"/>
        </authorList>
    </citation>
    <scope>NUCLEOTIDE SEQUENCE</scope>
    <source>
        <strain evidence="1">Orsay</strain>
    </source>
</reference>
<dbReference type="eggNOG" id="arCOG07129">
    <property type="taxonomic scope" value="Archaea"/>
</dbReference>
<dbReference type="EMBL" id="AJ248287">
    <property type="protein sequence ID" value="CAB50168.1"/>
    <property type="molecule type" value="Genomic_DNA"/>
</dbReference>
<reference evidence="1" key="3">
    <citation type="journal article" date="2001" name="Genome Res.">
        <title>Genome evolution at the genus level: comparison of three complete genomes of hyperthermophilic archaea.</title>
        <authorList>
            <person name="Lecompte O."/>
            <person name="Ripp R."/>
            <person name="Puzos-Barbe V."/>
            <person name="Duprat S."/>
            <person name="Heilig R."/>
            <person name="Dietrich J."/>
            <person name="Thierry J.C."/>
            <person name="Poch O."/>
        </authorList>
    </citation>
    <scope>NUCLEOTIDE SEQUENCE</scope>
    <source>
        <strain evidence="1">Orsay</strain>
    </source>
</reference>
<dbReference type="RefSeq" id="WP_010868376.1">
    <property type="nucleotide sequence ID" value="NC_000868.1"/>
</dbReference>
<organism evidence="1 3">
    <name type="scientific">Pyrococcus abyssi (strain GE5 / Orsay)</name>
    <dbReference type="NCBI Taxonomy" id="272844"/>
    <lineage>
        <taxon>Archaea</taxon>
        <taxon>Methanobacteriati</taxon>
        <taxon>Methanobacteriota</taxon>
        <taxon>Thermococci</taxon>
        <taxon>Thermococcales</taxon>
        <taxon>Thermococcaceae</taxon>
        <taxon>Pyrococcus</taxon>
    </lineage>
</organism>
<accession>Q9UZ91</accession>
<reference evidence="1 3" key="4">
    <citation type="journal article" date="2003" name="Mol. Microbiol.">
        <title>An integrated analysis of the genome of the hyperthermophilic archaeon Pyrococcus abyssi.</title>
        <authorList>
            <person name="Cohen G."/>
            <person name="Barbe V."/>
            <person name="Flament D."/>
            <person name="Galperin M."/>
            <person name="Heilig R."/>
            <person name="Ripp R."/>
            <person name="Lecompte O."/>
            <person name="Prieur D."/>
            <person name="Poch O."/>
            <person name="Quellerou J."/>
            <person name="Thierry J.C."/>
            <person name="Van der Oost J."/>
            <person name="Weissenbach J."/>
            <person name="Zivanovic Y."/>
            <person name="Forterre P."/>
        </authorList>
    </citation>
    <scope>NUCLEOTIDE SEQUENCE [LARGE SCALE GENOMIC DNA]</scope>
    <source>
        <strain evidence="3">GE5 / Orsay</strain>
        <strain evidence="1">Orsay</strain>
    </source>
</reference>
<protein>
    <submittedName>
        <fullName evidence="1">Uncharacterized protein</fullName>
    </submittedName>
</protein>
<evidence type="ECO:0000313" key="4">
    <source>
        <dbReference type="Proteomes" id="UP000009139"/>
    </source>
</evidence>